<proteinExistence type="predicted"/>
<keyword evidence="1" id="KW-0472">Membrane</keyword>
<feature type="transmembrane region" description="Helical" evidence="1">
    <location>
        <begin position="12"/>
        <end position="35"/>
    </location>
</feature>
<evidence type="ECO:0008006" key="4">
    <source>
        <dbReference type="Google" id="ProtNLM"/>
    </source>
</evidence>
<name>A0A1Q5PQQ3_9ACTO</name>
<evidence type="ECO:0000313" key="2">
    <source>
        <dbReference type="EMBL" id="OKL49802.1"/>
    </source>
</evidence>
<evidence type="ECO:0000313" key="3">
    <source>
        <dbReference type="Proteomes" id="UP000186785"/>
    </source>
</evidence>
<accession>A0A1Q5PQQ3</accession>
<dbReference type="RefSeq" id="WP_073708686.1">
    <property type="nucleotide sequence ID" value="NZ_MQSV01000001.1"/>
</dbReference>
<dbReference type="AlphaFoldDB" id="A0A1Q5PQQ3"/>
<comment type="caution">
    <text evidence="2">The sequence shown here is derived from an EMBL/GenBank/DDBJ whole genome shotgun (WGS) entry which is preliminary data.</text>
</comment>
<evidence type="ECO:0000256" key="1">
    <source>
        <dbReference type="SAM" id="Phobius"/>
    </source>
</evidence>
<sequence>MKALWKQEAGEATIEFIGMLALLVLPLIYTIVALAQIQSYTYATNQINHAIAQLAAQGGQRSLINQQIEFAKQDYHLGTDLQVELECGACLAGETATVKVTTHPALPGTAAWPALAKTLVIPVESTSTIVLSRDLKP</sequence>
<gene>
    <name evidence="2" type="ORF">BSR29_02310</name>
</gene>
<dbReference type="EMBL" id="MQSV01000001">
    <property type="protein sequence ID" value="OKL49802.1"/>
    <property type="molecule type" value="Genomic_DNA"/>
</dbReference>
<keyword evidence="3" id="KW-1185">Reference proteome</keyword>
<dbReference type="Proteomes" id="UP000186785">
    <property type="component" value="Unassembled WGS sequence"/>
</dbReference>
<protein>
    <recommendedName>
        <fullName evidence="4">Pilus assembly protein</fullName>
    </recommendedName>
</protein>
<organism evidence="2 3">
    <name type="scientific">Boudabousia liubingyangii</name>
    <dbReference type="NCBI Taxonomy" id="1921764"/>
    <lineage>
        <taxon>Bacteria</taxon>
        <taxon>Bacillati</taxon>
        <taxon>Actinomycetota</taxon>
        <taxon>Actinomycetes</taxon>
        <taxon>Actinomycetales</taxon>
        <taxon>Actinomycetaceae</taxon>
        <taxon>Boudabousia</taxon>
    </lineage>
</organism>
<keyword evidence="1" id="KW-1133">Transmembrane helix</keyword>
<dbReference type="STRING" id="1921764.BSR28_00175"/>
<reference evidence="2 3" key="1">
    <citation type="submission" date="2016-11" db="EMBL/GenBank/DDBJ databases">
        <title>Actinomyces gypaetusis sp. nov. isolated from the vulture Gypaetus barbatus in Qinghai Tibet Plateau China.</title>
        <authorList>
            <person name="Meng X."/>
        </authorList>
    </citation>
    <scope>NUCLEOTIDE SEQUENCE [LARGE SCALE GENOMIC DNA]</scope>
    <source>
        <strain evidence="2 3">VUL4_2</strain>
    </source>
</reference>
<dbReference type="OrthoDB" id="3268738at2"/>
<keyword evidence="1" id="KW-0812">Transmembrane</keyword>